<feature type="transmembrane region" description="Helical" evidence="6">
    <location>
        <begin position="229"/>
        <end position="247"/>
    </location>
</feature>
<feature type="transmembrane region" description="Helical" evidence="6">
    <location>
        <begin position="78"/>
        <end position="100"/>
    </location>
</feature>
<feature type="transmembrane region" description="Helical" evidence="6">
    <location>
        <begin position="403"/>
        <end position="426"/>
    </location>
</feature>
<evidence type="ECO:0000256" key="6">
    <source>
        <dbReference type="SAM" id="Phobius"/>
    </source>
</evidence>
<dbReference type="RefSeq" id="WP_330975586.1">
    <property type="nucleotide sequence ID" value="NZ_JAZGLY010000009.1"/>
</dbReference>
<comment type="caution">
    <text evidence="7">The sequence shown here is derived from an EMBL/GenBank/DDBJ whole genome shotgun (WGS) entry which is preliminary data.</text>
</comment>
<feature type="transmembrane region" description="Helical" evidence="6">
    <location>
        <begin position="46"/>
        <end position="66"/>
    </location>
</feature>
<evidence type="ECO:0000256" key="5">
    <source>
        <dbReference type="ARBA" id="ARBA00023136"/>
    </source>
</evidence>
<evidence type="ECO:0000256" key="1">
    <source>
        <dbReference type="ARBA" id="ARBA00004651"/>
    </source>
</evidence>
<reference evidence="7 8" key="1">
    <citation type="submission" date="2024-01" db="EMBL/GenBank/DDBJ databases">
        <title>Niabella digestum sp. nov., isolated from waste digestion system.</title>
        <authorList>
            <person name="Zhang L."/>
        </authorList>
    </citation>
    <scope>NUCLEOTIDE SEQUENCE [LARGE SCALE GENOMIC DNA]</scope>
    <source>
        <strain evidence="7 8">A18</strain>
    </source>
</reference>
<feature type="transmembrane region" description="Helical" evidence="6">
    <location>
        <begin position="344"/>
        <end position="367"/>
    </location>
</feature>
<evidence type="ECO:0000256" key="3">
    <source>
        <dbReference type="ARBA" id="ARBA00022692"/>
    </source>
</evidence>
<dbReference type="PANTHER" id="PTHR30250">
    <property type="entry name" value="PST FAMILY PREDICTED COLANIC ACID TRANSPORTER"/>
    <property type="match status" value="1"/>
</dbReference>
<dbReference type="Pfam" id="PF01943">
    <property type="entry name" value="Polysacc_synt"/>
    <property type="match status" value="1"/>
</dbReference>
<dbReference type="InterPro" id="IPR002797">
    <property type="entry name" value="Polysacc_synth"/>
</dbReference>
<dbReference type="PANTHER" id="PTHR30250:SF11">
    <property type="entry name" value="O-ANTIGEN TRANSPORTER-RELATED"/>
    <property type="match status" value="1"/>
</dbReference>
<feature type="transmembrane region" description="Helical" evidence="6">
    <location>
        <begin position="309"/>
        <end position="332"/>
    </location>
</feature>
<feature type="transmembrane region" description="Helical" evidence="6">
    <location>
        <begin position="462"/>
        <end position="482"/>
    </location>
</feature>
<evidence type="ECO:0000313" key="8">
    <source>
        <dbReference type="Proteomes" id="UP001357452"/>
    </source>
</evidence>
<keyword evidence="8" id="KW-1185">Reference proteome</keyword>
<organism evidence="7 8">
    <name type="scientific">Niabella digestorum</name>
    <dbReference type="NCBI Taxonomy" id="3117701"/>
    <lineage>
        <taxon>Bacteria</taxon>
        <taxon>Pseudomonadati</taxon>
        <taxon>Bacteroidota</taxon>
        <taxon>Chitinophagia</taxon>
        <taxon>Chitinophagales</taxon>
        <taxon>Chitinophagaceae</taxon>
        <taxon>Niabella</taxon>
    </lineage>
</organism>
<keyword evidence="3 6" id="KW-0812">Transmembrane</keyword>
<dbReference type="Proteomes" id="UP001357452">
    <property type="component" value="Unassembled WGS sequence"/>
</dbReference>
<protein>
    <submittedName>
        <fullName evidence="7">Oligosaccharide flippase family protein</fullName>
    </submittedName>
</protein>
<feature type="transmembrane region" description="Helical" evidence="6">
    <location>
        <begin position="188"/>
        <end position="208"/>
    </location>
</feature>
<keyword evidence="2" id="KW-1003">Cell membrane</keyword>
<sequence>MSGIKKLAGQTIWYGVSSIAARFINYLLTPYLTYKFTTGEYGQMSVLYAFIPFMNVIFTYGMETGFFRFSQTDDKDKVYSTSSLSLIYSTLTLTLLLIAFNKPLSRLLEFADRSEYLVLTAGIIALDALTTIPFAKLRLDGRPIKFAVVKLVGIFVNIGATFFFLSYFPDWAKQNSQNVFSHLYQKDWAVGYILVANLIQNIVVFLLLSKEFWSIQFKFDRRLWREMMVYSLPLIIVGLGGMVNETADRIMLLRWWKPDGASGDAAEQVGIYSACYKLAILITLGIQAFRMGAEPFFFKQSTSENAPRIYARVMKFFVITVCLMFLFVMLYLDIWKHFIQNPAMWAGLKVVPILLLANMFLGIYYNLSIWYKLGNKTLAGAYITLIGAAITILINYLFIPRYGYIACAWATFACYGTMMVISYVWGQKHYRIPYATKKLCAYILIAVLFQILHHYATASISLAWVNYTIATILLLLYFFFILNVERKEFAQLPVVGKFLSRRTQAE</sequence>
<name>A0ABU7RJL0_9BACT</name>
<proteinExistence type="predicted"/>
<keyword evidence="4 6" id="KW-1133">Transmembrane helix</keyword>
<evidence type="ECO:0000256" key="2">
    <source>
        <dbReference type="ARBA" id="ARBA00022475"/>
    </source>
</evidence>
<dbReference type="EMBL" id="JAZGLY010000009">
    <property type="protein sequence ID" value="MEE6188180.1"/>
    <property type="molecule type" value="Genomic_DNA"/>
</dbReference>
<feature type="transmembrane region" description="Helical" evidence="6">
    <location>
        <begin position="12"/>
        <end position="34"/>
    </location>
</feature>
<accession>A0ABU7RJL0</accession>
<feature type="transmembrane region" description="Helical" evidence="6">
    <location>
        <begin position="379"/>
        <end position="397"/>
    </location>
</feature>
<comment type="subcellular location">
    <subcellularLocation>
        <location evidence="1">Cell membrane</location>
        <topology evidence="1">Multi-pass membrane protein</topology>
    </subcellularLocation>
</comment>
<evidence type="ECO:0000313" key="7">
    <source>
        <dbReference type="EMBL" id="MEE6188180.1"/>
    </source>
</evidence>
<dbReference type="InterPro" id="IPR050833">
    <property type="entry name" value="Poly_Biosynth_Transport"/>
</dbReference>
<keyword evidence="5 6" id="KW-0472">Membrane</keyword>
<feature type="transmembrane region" description="Helical" evidence="6">
    <location>
        <begin position="269"/>
        <end position="289"/>
    </location>
</feature>
<feature type="transmembrane region" description="Helical" evidence="6">
    <location>
        <begin position="438"/>
        <end position="456"/>
    </location>
</feature>
<feature type="transmembrane region" description="Helical" evidence="6">
    <location>
        <begin position="116"/>
        <end position="135"/>
    </location>
</feature>
<feature type="transmembrane region" description="Helical" evidence="6">
    <location>
        <begin position="147"/>
        <end position="168"/>
    </location>
</feature>
<gene>
    <name evidence="7" type="ORF">V2H41_12940</name>
</gene>
<evidence type="ECO:0000256" key="4">
    <source>
        <dbReference type="ARBA" id="ARBA00022989"/>
    </source>
</evidence>